<feature type="domain" description="RRM" evidence="5">
    <location>
        <begin position="17"/>
        <end position="93"/>
    </location>
</feature>
<evidence type="ECO:0000256" key="3">
    <source>
        <dbReference type="PROSITE-ProRule" id="PRU00176"/>
    </source>
</evidence>
<dbReference type="FunFam" id="3.30.70.330:FF:000040">
    <property type="entry name" value="Heterogeneous nuclear ribonucleoprotein A2/B1"/>
    <property type="match status" value="2"/>
</dbReference>
<feature type="compositionally biased region" description="Gly residues" evidence="4">
    <location>
        <begin position="384"/>
        <end position="395"/>
    </location>
</feature>
<dbReference type="InterPro" id="IPR035979">
    <property type="entry name" value="RBD_domain_sf"/>
</dbReference>
<dbReference type="Gene3D" id="3.30.70.330">
    <property type="match status" value="4"/>
</dbReference>
<dbReference type="GeneID" id="108737392"/>
<dbReference type="GO" id="GO:0098687">
    <property type="term" value="C:chromosomal region"/>
    <property type="evidence" value="ECO:0007669"/>
    <property type="project" value="UniProtKB-ARBA"/>
</dbReference>
<dbReference type="Proteomes" id="UP000192223">
    <property type="component" value="Unplaced"/>
</dbReference>
<evidence type="ECO:0000259" key="5">
    <source>
        <dbReference type="PROSITE" id="PS50102"/>
    </source>
</evidence>
<evidence type="ECO:0000256" key="1">
    <source>
        <dbReference type="ARBA" id="ARBA00022737"/>
    </source>
</evidence>
<dbReference type="AlphaFoldDB" id="A0A7F5QWN3"/>
<dbReference type="OrthoDB" id="1875751at2759"/>
<dbReference type="CDD" id="cd12578">
    <property type="entry name" value="RRM1_hnRNPA_like"/>
    <property type="match status" value="2"/>
</dbReference>
<feature type="compositionally biased region" description="Gly residues" evidence="4">
    <location>
        <begin position="407"/>
        <end position="430"/>
    </location>
</feature>
<accession>A0A7F5QWN3</accession>
<dbReference type="PANTHER" id="PTHR48026:SF14">
    <property type="entry name" value="HETEROGENEOUS NUCLEAR RIBONUCLEOPROTEIN A1"/>
    <property type="match status" value="1"/>
</dbReference>
<dbReference type="FunCoup" id="A0A7F5QWN3">
    <property type="interactions" value="61"/>
</dbReference>
<dbReference type="CDD" id="cd12328">
    <property type="entry name" value="RRM2_hnRNPA_like"/>
    <property type="match status" value="1"/>
</dbReference>
<gene>
    <name evidence="7" type="primary">LOC108737392</name>
</gene>
<dbReference type="InParanoid" id="A0A7F5QWN3"/>
<feature type="compositionally biased region" description="Low complexity" evidence="4">
    <location>
        <begin position="372"/>
        <end position="383"/>
    </location>
</feature>
<feature type="domain" description="RRM" evidence="5">
    <location>
        <begin position="147"/>
        <end position="223"/>
    </location>
</feature>
<feature type="domain" description="RRM" evidence="5">
    <location>
        <begin position="238"/>
        <end position="315"/>
    </location>
</feature>
<dbReference type="PANTHER" id="PTHR48026">
    <property type="entry name" value="HOMOLOGOUS TO DROSOPHILA SQD (SQUID) PROTEIN"/>
    <property type="match status" value="1"/>
</dbReference>
<proteinExistence type="predicted"/>
<keyword evidence="1" id="KW-0677">Repeat</keyword>
<dbReference type="GO" id="GO:0000398">
    <property type="term" value="P:mRNA splicing, via spliceosome"/>
    <property type="evidence" value="ECO:0007669"/>
    <property type="project" value="TreeGrafter"/>
</dbReference>
<dbReference type="PROSITE" id="PS50102">
    <property type="entry name" value="RRM"/>
    <property type="match status" value="3"/>
</dbReference>
<name>A0A7F5QWN3_AGRPL</name>
<evidence type="ECO:0000313" key="6">
    <source>
        <dbReference type="Proteomes" id="UP000192223"/>
    </source>
</evidence>
<dbReference type="SUPFAM" id="SSF54928">
    <property type="entry name" value="RNA-binding domain, RBD"/>
    <property type="match status" value="3"/>
</dbReference>
<keyword evidence="2 3" id="KW-0694">RNA-binding</keyword>
<organism evidence="6 7">
    <name type="scientific">Agrilus planipennis</name>
    <name type="common">Emerald ash borer</name>
    <name type="synonym">Agrilus marcopoli</name>
    <dbReference type="NCBI Taxonomy" id="224129"/>
    <lineage>
        <taxon>Eukaryota</taxon>
        <taxon>Metazoa</taxon>
        <taxon>Ecdysozoa</taxon>
        <taxon>Arthropoda</taxon>
        <taxon>Hexapoda</taxon>
        <taxon>Insecta</taxon>
        <taxon>Pterygota</taxon>
        <taxon>Neoptera</taxon>
        <taxon>Endopterygota</taxon>
        <taxon>Coleoptera</taxon>
        <taxon>Polyphaga</taxon>
        <taxon>Elateriformia</taxon>
        <taxon>Buprestoidea</taxon>
        <taxon>Buprestidae</taxon>
        <taxon>Agrilinae</taxon>
        <taxon>Agrilus</taxon>
    </lineage>
</organism>
<feature type="compositionally biased region" description="Low complexity" evidence="4">
    <location>
        <begin position="396"/>
        <end position="406"/>
    </location>
</feature>
<dbReference type="Pfam" id="PF00076">
    <property type="entry name" value="RRM_1"/>
    <property type="match status" value="4"/>
</dbReference>
<sequence length="489" mass="52751">MKQERKDVRTSEPEHLRKLFIGGLDYRTTDDSLKKHFEQWGEIVDVVVMKDPKTKRSRGFGFITYSRAYMVDDAQNARPHKVDGRVVEPKRAVPRQDIGRPEAGATVKKLFIGGLKEDIEEDDLRNYFGDFGNILSCVRTSEPEHLRKLFIGGLDYRTTDDSLKKHFEQWGEIVDVVVMKDPKTKRSRGFGFITYSRAYMVDDAQNARPHKVDGRVVEPKRAVPRQDIGRPEAGATVKKLFIGGLKEDIEEDDLRNYFGDFGNILSCVIVTDKETGKKRGFGFIEFDDYDPVDKVCLQRSHQVKGKHIDVKKALSKAEMERAQSNAPQSQMGGGSRGGGGGGGGGGGPRGGGDRGGYNSGPPGGNWGGPRGGDWNTPPSNQGYNSGGGGGGGNWGGPSSNVGPWDNQGGGNWGGNPSGGPPFGGSGGGNNWGPPNDNFGGNYQQNYGGSAMRNNFQANRQTPYAAGGNMGGGYGGGYGGGQNGMGPRRF</sequence>
<dbReference type="RefSeq" id="XP_025829545.1">
    <property type="nucleotide sequence ID" value="XM_025973760.1"/>
</dbReference>
<evidence type="ECO:0000313" key="7">
    <source>
        <dbReference type="RefSeq" id="XP_025829545.1"/>
    </source>
</evidence>
<evidence type="ECO:0000256" key="2">
    <source>
        <dbReference type="ARBA" id="ARBA00022884"/>
    </source>
</evidence>
<feature type="region of interest" description="Disordered" evidence="4">
    <location>
        <begin position="314"/>
        <end position="454"/>
    </location>
</feature>
<dbReference type="GO" id="GO:0071013">
    <property type="term" value="C:catalytic step 2 spliceosome"/>
    <property type="evidence" value="ECO:0007669"/>
    <property type="project" value="TreeGrafter"/>
</dbReference>
<protein>
    <submittedName>
        <fullName evidence="7">Heterogeneous nuclear ribonucleoprotein A1, A2/B1 homolog</fullName>
    </submittedName>
</protein>
<dbReference type="InterPro" id="IPR012677">
    <property type="entry name" value="Nucleotide-bd_a/b_plait_sf"/>
</dbReference>
<feature type="compositionally biased region" description="Gly residues" evidence="4">
    <location>
        <begin position="331"/>
        <end position="371"/>
    </location>
</feature>
<evidence type="ECO:0000256" key="4">
    <source>
        <dbReference type="SAM" id="MobiDB-lite"/>
    </source>
</evidence>
<reference evidence="7" key="1">
    <citation type="submission" date="2025-08" db="UniProtKB">
        <authorList>
            <consortium name="RefSeq"/>
        </authorList>
    </citation>
    <scope>IDENTIFICATION</scope>
    <source>
        <tissue evidence="7">Entire body</tissue>
    </source>
</reference>
<dbReference type="KEGG" id="apln:108737392"/>
<dbReference type="InterPro" id="IPR000504">
    <property type="entry name" value="RRM_dom"/>
</dbReference>
<dbReference type="GO" id="GO:0003730">
    <property type="term" value="F:mRNA 3'-UTR binding"/>
    <property type="evidence" value="ECO:0007669"/>
    <property type="project" value="TreeGrafter"/>
</dbReference>
<dbReference type="SMART" id="SM00360">
    <property type="entry name" value="RRM"/>
    <property type="match status" value="3"/>
</dbReference>
<keyword evidence="7" id="KW-0687">Ribonucleoprotein</keyword>
<feature type="compositionally biased region" description="Low complexity" evidence="4">
    <location>
        <begin position="431"/>
        <end position="448"/>
    </location>
</feature>
<keyword evidence="6" id="KW-1185">Reference proteome</keyword>